<comment type="caution">
    <text evidence="4">The sequence shown here is derived from an EMBL/GenBank/DDBJ whole genome shotgun (WGS) entry which is preliminary data.</text>
</comment>
<protein>
    <submittedName>
        <fullName evidence="4">META domain-containing protein</fullName>
    </submittedName>
</protein>
<evidence type="ECO:0000313" key="4">
    <source>
        <dbReference type="EMBL" id="MCL6423992.1"/>
    </source>
</evidence>
<dbReference type="EMBL" id="JAKNCJ010000007">
    <property type="protein sequence ID" value="MCL6423992.1"/>
    <property type="molecule type" value="Genomic_DNA"/>
</dbReference>
<organism evidence="4 5">
    <name type="scientific">Brachybacterium equifaecis</name>
    <dbReference type="NCBI Taxonomy" id="2910770"/>
    <lineage>
        <taxon>Bacteria</taxon>
        <taxon>Bacillati</taxon>
        <taxon>Actinomycetota</taxon>
        <taxon>Actinomycetes</taxon>
        <taxon>Micrococcales</taxon>
        <taxon>Dermabacteraceae</taxon>
        <taxon>Brachybacterium</taxon>
    </lineage>
</organism>
<dbReference type="PROSITE" id="PS51257">
    <property type="entry name" value="PROKAR_LIPOPROTEIN"/>
    <property type="match status" value="1"/>
</dbReference>
<accession>A0ABT0R248</accession>
<sequence length="129" mass="12996">MPSALRTTRLVPLAAAALLALAGCGSTSSAEEGTDLAGSSWGSPAAQEPHLMLSTDGALEGHDGCNSLSGTWSADGSTVTFSELGGTEMACPDVDPWLSDARSAEVDGDTMSVMDESGDEIGTLGRFDG</sequence>
<name>A0ABT0R248_9MICO</name>
<dbReference type="RefSeq" id="WP_249738075.1">
    <property type="nucleotide sequence ID" value="NZ_JAKNCJ010000007.1"/>
</dbReference>
<dbReference type="Gene3D" id="2.40.128.270">
    <property type="match status" value="1"/>
</dbReference>
<proteinExistence type="predicted"/>
<dbReference type="Proteomes" id="UP001203761">
    <property type="component" value="Unassembled WGS sequence"/>
</dbReference>
<feature type="region of interest" description="Disordered" evidence="1">
    <location>
        <begin position="28"/>
        <end position="51"/>
    </location>
</feature>
<keyword evidence="5" id="KW-1185">Reference proteome</keyword>
<evidence type="ECO:0000259" key="3">
    <source>
        <dbReference type="Pfam" id="PF03724"/>
    </source>
</evidence>
<feature type="domain" description="DUF306" evidence="3">
    <location>
        <begin position="45"/>
        <end position="121"/>
    </location>
</feature>
<evidence type="ECO:0000313" key="5">
    <source>
        <dbReference type="Proteomes" id="UP001203761"/>
    </source>
</evidence>
<dbReference type="InterPro" id="IPR038670">
    <property type="entry name" value="HslJ-like_sf"/>
</dbReference>
<keyword evidence="2" id="KW-0732">Signal</keyword>
<reference evidence="4" key="1">
    <citation type="submission" date="2022-02" db="EMBL/GenBank/DDBJ databases">
        <authorList>
            <person name="Lee M."/>
            <person name="Kim S.-J."/>
            <person name="Jung M.-Y."/>
        </authorList>
    </citation>
    <scope>NUCLEOTIDE SEQUENCE</scope>
    <source>
        <strain evidence="4">JHP9</strain>
    </source>
</reference>
<dbReference type="InterPro" id="IPR005184">
    <property type="entry name" value="DUF306_Meta_HslJ"/>
</dbReference>
<evidence type="ECO:0000256" key="2">
    <source>
        <dbReference type="SAM" id="SignalP"/>
    </source>
</evidence>
<gene>
    <name evidence="4" type="ORF">Bequi_11475</name>
</gene>
<feature type="signal peptide" evidence="2">
    <location>
        <begin position="1"/>
        <end position="30"/>
    </location>
</feature>
<feature type="chain" id="PRO_5045680635" evidence="2">
    <location>
        <begin position="31"/>
        <end position="129"/>
    </location>
</feature>
<dbReference type="Pfam" id="PF03724">
    <property type="entry name" value="META"/>
    <property type="match status" value="1"/>
</dbReference>
<evidence type="ECO:0000256" key="1">
    <source>
        <dbReference type="SAM" id="MobiDB-lite"/>
    </source>
</evidence>